<evidence type="ECO:0000256" key="1">
    <source>
        <dbReference type="ARBA" id="ARBA00022603"/>
    </source>
</evidence>
<proteinExistence type="predicted"/>
<feature type="non-terminal residue" evidence="4">
    <location>
        <position position="1"/>
    </location>
</feature>
<sequence length="208" mass="23608">QSSFAPQQLRFTLSDSTLPSITTKKVYTNQSFKSYYASTSTKHLSEAGVRIWDPNGSREYLDSVGLRDYKIGMLAPVYGFQWRHFGATYQGLITIELEKVPDEDHPKPRLSAILYQRSADLGLGLPFNITSYALLVHMIAQVTKTEPFELVIQLGDAHVYSNHIEPLSEIQSNSARRSNINHFKFEDFQTLDYSPHPRVDIPILSIIS</sequence>
<dbReference type="GO" id="GO:0032259">
    <property type="term" value="P:methylation"/>
    <property type="evidence" value="ECO:0007669"/>
    <property type="project" value="UniProtKB-KW"/>
</dbReference>
<dbReference type="Pfam" id="PF00303">
    <property type="entry name" value="Thymidylat_synt"/>
    <property type="match status" value="2"/>
</dbReference>
<evidence type="ECO:0000313" key="4">
    <source>
        <dbReference type="EMBL" id="POV98387.1"/>
    </source>
</evidence>
<feature type="non-terminal residue" evidence="4">
    <location>
        <position position="208"/>
    </location>
</feature>
<accession>A0A2S4UMF9</accession>
<evidence type="ECO:0000256" key="2">
    <source>
        <dbReference type="ARBA" id="ARBA00022679"/>
    </source>
</evidence>
<dbReference type="GO" id="GO:0004799">
    <property type="term" value="F:thymidylate synthase activity"/>
    <property type="evidence" value="ECO:0007669"/>
    <property type="project" value="TreeGrafter"/>
</dbReference>
<keyword evidence="2" id="KW-0808">Transferase</keyword>
<dbReference type="Proteomes" id="UP000239156">
    <property type="component" value="Unassembled WGS sequence"/>
</dbReference>
<feature type="domain" description="Thymidylate synthase/dCMP hydroxymethylase" evidence="3">
    <location>
        <begin position="108"/>
        <end position="203"/>
    </location>
</feature>
<dbReference type="Gene3D" id="3.30.572.10">
    <property type="entry name" value="Thymidylate synthase/dCMP hydroxymethylase domain"/>
    <property type="match status" value="2"/>
</dbReference>
<dbReference type="GO" id="GO:0005739">
    <property type="term" value="C:mitochondrion"/>
    <property type="evidence" value="ECO:0007669"/>
    <property type="project" value="TreeGrafter"/>
</dbReference>
<keyword evidence="1" id="KW-0489">Methyltransferase</keyword>
<dbReference type="InterPro" id="IPR045097">
    <property type="entry name" value="Thymidate_synth/dCMP_Mease"/>
</dbReference>
<protein>
    <recommendedName>
        <fullName evidence="3">Thymidylate synthase/dCMP hydroxymethylase domain-containing protein</fullName>
    </recommendedName>
</protein>
<dbReference type="GO" id="GO:0005829">
    <property type="term" value="C:cytosol"/>
    <property type="evidence" value="ECO:0007669"/>
    <property type="project" value="TreeGrafter"/>
</dbReference>
<dbReference type="PANTHER" id="PTHR11548:SF2">
    <property type="entry name" value="THYMIDYLATE SYNTHASE"/>
    <property type="match status" value="1"/>
</dbReference>
<evidence type="ECO:0000313" key="5">
    <source>
        <dbReference type="Proteomes" id="UP000239156"/>
    </source>
</evidence>
<feature type="domain" description="Thymidylate synthase/dCMP hydroxymethylase" evidence="3">
    <location>
        <begin position="5"/>
        <end position="88"/>
    </location>
</feature>
<dbReference type="GO" id="GO:0006231">
    <property type="term" value="P:dTMP biosynthetic process"/>
    <property type="evidence" value="ECO:0007669"/>
    <property type="project" value="TreeGrafter"/>
</dbReference>
<reference evidence="4" key="1">
    <citation type="submission" date="2017-12" db="EMBL/GenBank/DDBJ databases">
        <title>Gene loss provides genomic basis for host adaptation in cereal stripe rust fungi.</title>
        <authorList>
            <person name="Xia C."/>
        </authorList>
    </citation>
    <scope>NUCLEOTIDE SEQUENCE [LARGE SCALE GENOMIC DNA]</scope>
    <source>
        <strain evidence="4">93-210</strain>
    </source>
</reference>
<dbReference type="EMBL" id="PKSL01000228">
    <property type="protein sequence ID" value="POV98387.1"/>
    <property type="molecule type" value="Genomic_DNA"/>
</dbReference>
<dbReference type="PANTHER" id="PTHR11548">
    <property type="entry name" value="THYMIDYLATE SYNTHASE 1"/>
    <property type="match status" value="1"/>
</dbReference>
<dbReference type="VEuPathDB" id="FungiDB:PSTT_14496"/>
<name>A0A2S4UMF9_9BASI</name>
<keyword evidence="5" id="KW-1185">Reference proteome</keyword>
<evidence type="ECO:0000259" key="3">
    <source>
        <dbReference type="Pfam" id="PF00303"/>
    </source>
</evidence>
<dbReference type="AlphaFoldDB" id="A0A2S4UMF9"/>
<dbReference type="SUPFAM" id="SSF55831">
    <property type="entry name" value="Thymidylate synthase/dCMP hydroxymethylase"/>
    <property type="match status" value="1"/>
</dbReference>
<organism evidence="4 5">
    <name type="scientific">Puccinia striiformis</name>
    <dbReference type="NCBI Taxonomy" id="27350"/>
    <lineage>
        <taxon>Eukaryota</taxon>
        <taxon>Fungi</taxon>
        <taxon>Dikarya</taxon>
        <taxon>Basidiomycota</taxon>
        <taxon>Pucciniomycotina</taxon>
        <taxon>Pucciniomycetes</taxon>
        <taxon>Pucciniales</taxon>
        <taxon>Pucciniaceae</taxon>
        <taxon>Puccinia</taxon>
    </lineage>
</organism>
<dbReference type="InterPro" id="IPR036926">
    <property type="entry name" value="Thymidate_synth/dCMP_Mease_sf"/>
</dbReference>
<dbReference type="InterPro" id="IPR023451">
    <property type="entry name" value="Thymidate_synth/dCMP_Mease_dom"/>
</dbReference>
<gene>
    <name evidence="4" type="ORF">PSTT_14496</name>
</gene>
<comment type="caution">
    <text evidence="4">The sequence shown here is derived from an EMBL/GenBank/DDBJ whole genome shotgun (WGS) entry which is preliminary data.</text>
</comment>